<dbReference type="Gene3D" id="3.30.160.20">
    <property type="match status" value="1"/>
</dbReference>
<dbReference type="PANTHER" id="PTHR47352">
    <property type="entry name" value="CLASS I PEPTIDE CHAIN RELEASE FACTOR"/>
    <property type="match status" value="1"/>
</dbReference>
<protein>
    <submittedName>
        <fullName evidence="1">Putative ovule protein</fullName>
    </submittedName>
</protein>
<organism evidence="1">
    <name type="scientific">Solanum chacoense</name>
    <name type="common">Chaco potato</name>
    <dbReference type="NCBI Taxonomy" id="4108"/>
    <lineage>
        <taxon>Eukaryota</taxon>
        <taxon>Viridiplantae</taxon>
        <taxon>Streptophyta</taxon>
        <taxon>Embryophyta</taxon>
        <taxon>Tracheophyta</taxon>
        <taxon>Spermatophyta</taxon>
        <taxon>Magnoliopsida</taxon>
        <taxon>eudicotyledons</taxon>
        <taxon>Gunneridae</taxon>
        <taxon>Pentapetalae</taxon>
        <taxon>asterids</taxon>
        <taxon>lamiids</taxon>
        <taxon>Solanales</taxon>
        <taxon>Solanaceae</taxon>
        <taxon>Solanoideae</taxon>
        <taxon>Solaneae</taxon>
        <taxon>Solanum</taxon>
    </lineage>
</organism>
<sequence>MNPPDSAVEKENQKHLLRLMKLLTLTIKHNLKTCYTLYTPQVMLLFNYARGGCVGNQNVNKVNTKVDMSFNVENAYWLHDRVSEKA</sequence>
<dbReference type="AlphaFoldDB" id="A0A0V0GKE0"/>
<reference evidence="1" key="1">
    <citation type="submission" date="2015-12" db="EMBL/GenBank/DDBJ databases">
        <title>Gene expression during late stages of embryo sac development: a critical building block for successful pollen-pistil interactions.</title>
        <authorList>
            <person name="Liu Y."/>
            <person name="Joly V."/>
            <person name="Sabar M."/>
            <person name="Matton D.P."/>
        </authorList>
    </citation>
    <scope>NUCLEOTIDE SEQUENCE</scope>
</reference>
<proteinExistence type="predicted"/>
<dbReference type="PANTHER" id="PTHR47352:SF1">
    <property type="entry name" value="CLASS I PEPTIDE CHAIN RELEASE FACTOR"/>
    <property type="match status" value="1"/>
</dbReference>
<dbReference type="EMBL" id="GEDG01036883">
    <property type="protein sequence ID" value="JAP08456.1"/>
    <property type="molecule type" value="Transcribed_RNA"/>
</dbReference>
<name>A0A0V0GKE0_SOLCH</name>
<accession>A0A0V0GKE0</accession>
<dbReference type="SUPFAM" id="SSF110916">
    <property type="entry name" value="Peptidyl-tRNA hydrolase domain-like"/>
    <property type="match status" value="1"/>
</dbReference>
<evidence type="ECO:0000313" key="1">
    <source>
        <dbReference type="EMBL" id="JAP08456.1"/>
    </source>
</evidence>